<dbReference type="EMBL" id="VSSQ01026964">
    <property type="protein sequence ID" value="MPM75936.1"/>
    <property type="molecule type" value="Genomic_DNA"/>
</dbReference>
<name>A0A645CG19_9ZZZZ</name>
<organism evidence="1">
    <name type="scientific">bioreactor metagenome</name>
    <dbReference type="NCBI Taxonomy" id="1076179"/>
    <lineage>
        <taxon>unclassified sequences</taxon>
        <taxon>metagenomes</taxon>
        <taxon>ecological metagenomes</taxon>
    </lineage>
</organism>
<evidence type="ECO:0000313" key="1">
    <source>
        <dbReference type="EMBL" id="MPM75936.1"/>
    </source>
</evidence>
<sequence length="75" mass="8476">MGEVVINVGMIKTQVIANGQMWSQETETRNNCFTFFASVRVNDVFIRFGHKIASFGLPLTSFRKTKDFANTDRVG</sequence>
<proteinExistence type="predicted"/>
<protein>
    <submittedName>
        <fullName evidence="1">Uncharacterized protein</fullName>
    </submittedName>
</protein>
<reference evidence="1" key="1">
    <citation type="submission" date="2019-08" db="EMBL/GenBank/DDBJ databases">
        <authorList>
            <person name="Kucharzyk K."/>
            <person name="Murdoch R.W."/>
            <person name="Higgins S."/>
            <person name="Loffler F."/>
        </authorList>
    </citation>
    <scope>NUCLEOTIDE SEQUENCE</scope>
</reference>
<dbReference type="AlphaFoldDB" id="A0A645CG19"/>
<gene>
    <name evidence="1" type="ORF">SDC9_122931</name>
</gene>
<comment type="caution">
    <text evidence="1">The sequence shown here is derived from an EMBL/GenBank/DDBJ whole genome shotgun (WGS) entry which is preliminary data.</text>
</comment>
<accession>A0A645CG19</accession>